<gene>
    <name evidence="4" type="ORF">QR98_0025900</name>
    <name evidence="3" type="ORF">SSS_6545</name>
</gene>
<reference evidence="4 7" key="1">
    <citation type="journal article" date="2015" name="Parasit. Vectors">
        <title>Draft genome of the scabies mite.</title>
        <authorList>
            <person name="Rider S.D.Jr."/>
            <person name="Morgan M.S."/>
            <person name="Arlian L.G."/>
        </authorList>
    </citation>
    <scope>NUCLEOTIDE SEQUENCE [LARGE SCALE GENOMIC DNA]</scope>
    <source>
        <strain evidence="4">Arlian Lab</strain>
    </source>
</reference>
<protein>
    <submittedName>
        <fullName evidence="3">CBL-interacting protein kinase 9</fullName>
    </submittedName>
    <submittedName>
        <fullName evidence="4">cAMP-dependent protein kinase catalytic subunit-like protein 1</fullName>
    </submittedName>
</protein>
<dbReference type="Gene3D" id="1.10.510.10">
    <property type="entry name" value="Transferase(Phosphotransferase) domain 1"/>
    <property type="match status" value="1"/>
</dbReference>
<dbReference type="Proteomes" id="UP000616769">
    <property type="component" value="Unassembled WGS sequence"/>
</dbReference>
<dbReference type="Pfam" id="PF00069">
    <property type="entry name" value="Pkinase"/>
    <property type="match status" value="1"/>
</dbReference>
<reference evidence="5" key="4">
    <citation type="submission" date="2022-06" db="UniProtKB">
        <authorList>
            <consortium name="EnsemblMetazoa"/>
        </authorList>
    </citation>
    <scope>IDENTIFICATION</scope>
</reference>
<reference evidence="3" key="3">
    <citation type="submission" date="2020-01" db="EMBL/GenBank/DDBJ databases">
        <authorList>
            <person name="Korhonen P.K.K."/>
            <person name="Guangxu M.G."/>
            <person name="Wang T.W."/>
            <person name="Stroehlein A.J.S."/>
            <person name="Young N.D."/>
            <person name="Ang C.-S.A."/>
            <person name="Fernando D.W.F."/>
            <person name="Lu H.L."/>
            <person name="Taylor S.T."/>
            <person name="Ehtesham M.E.M."/>
            <person name="Najaraj S.H.N."/>
            <person name="Harsha G.H.G."/>
            <person name="Madugundu A.M."/>
            <person name="Renuse S.R."/>
            <person name="Holt D.H."/>
            <person name="Pandey A.P."/>
            <person name="Papenfuss A.P."/>
            <person name="Gasser R.B.G."/>
            <person name="Fischer K.F."/>
        </authorList>
    </citation>
    <scope>NUCLEOTIDE SEQUENCE</scope>
    <source>
        <strain evidence="3">SSS_KF_BRIS2020</strain>
    </source>
</reference>
<evidence type="ECO:0000313" key="3">
    <source>
        <dbReference type="EMBL" id="KAF7492491.1"/>
    </source>
</evidence>
<dbReference type="Proteomes" id="UP000070412">
    <property type="component" value="Unassembled WGS sequence"/>
</dbReference>
<feature type="compositionally biased region" description="Basic and acidic residues" evidence="1">
    <location>
        <begin position="9"/>
        <end position="29"/>
    </location>
</feature>
<proteinExistence type="predicted"/>
<dbReference type="VEuPathDB" id="VectorBase:SSCA010314"/>
<dbReference type="EMBL" id="JXLN01007572">
    <property type="protein sequence ID" value="KPM04148.1"/>
    <property type="molecule type" value="Genomic_DNA"/>
</dbReference>
<dbReference type="OMA" id="NRSSCAN"/>
<dbReference type="AlphaFoldDB" id="A0A131ZZ58"/>
<dbReference type="PANTHER" id="PTHR24362:SF309">
    <property type="entry name" value="PROTEIN KINASE DOMAIN-CONTAINING PROTEIN"/>
    <property type="match status" value="1"/>
</dbReference>
<feature type="compositionally biased region" description="Polar residues" evidence="1">
    <location>
        <begin position="46"/>
        <end position="55"/>
    </location>
</feature>
<dbReference type="InterPro" id="IPR011009">
    <property type="entry name" value="Kinase-like_dom_sf"/>
</dbReference>
<dbReference type="EnsemblMetazoa" id="SSS_6545s_mrna">
    <property type="protein sequence ID" value="KAF7492491.1"/>
    <property type="gene ID" value="SSS_6545"/>
</dbReference>
<dbReference type="GO" id="GO:0004672">
    <property type="term" value="F:protein kinase activity"/>
    <property type="evidence" value="ECO:0007669"/>
    <property type="project" value="InterPro"/>
</dbReference>
<evidence type="ECO:0000313" key="5">
    <source>
        <dbReference type="EnsemblMetazoa" id="KAF7492491.1"/>
    </source>
</evidence>
<dbReference type="PROSITE" id="PS50011">
    <property type="entry name" value="PROTEIN_KINASE_DOM"/>
    <property type="match status" value="1"/>
</dbReference>
<dbReference type="SUPFAM" id="SSF56112">
    <property type="entry name" value="Protein kinase-like (PK-like)"/>
    <property type="match status" value="1"/>
</dbReference>
<dbReference type="SMART" id="SM00220">
    <property type="entry name" value="S_TKc"/>
    <property type="match status" value="1"/>
</dbReference>
<evidence type="ECO:0000313" key="7">
    <source>
        <dbReference type="Proteomes" id="UP000616769"/>
    </source>
</evidence>
<organism evidence="4 7">
    <name type="scientific">Sarcoptes scabiei</name>
    <name type="common">Itch mite</name>
    <name type="synonym">Acarus scabiei</name>
    <dbReference type="NCBI Taxonomy" id="52283"/>
    <lineage>
        <taxon>Eukaryota</taxon>
        <taxon>Metazoa</taxon>
        <taxon>Ecdysozoa</taxon>
        <taxon>Arthropoda</taxon>
        <taxon>Chelicerata</taxon>
        <taxon>Arachnida</taxon>
        <taxon>Acari</taxon>
        <taxon>Acariformes</taxon>
        <taxon>Sarcoptiformes</taxon>
        <taxon>Astigmata</taxon>
        <taxon>Psoroptidia</taxon>
        <taxon>Sarcoptoidea</taxon>
        <taxon>Sarcoptidae</taxon>
        <taxon>Sarcoptinae</taxon>
        <taxon>Sarcoptes</taxon>
    </lineage>
</organism>
<dbReference type="EMBL" id="WVUK01000056">
    <property type="protein sequence ID" value="KAF7492491.1"/>
    <property type="molecule type" value="Genomic_DNA"/>
</dbReference>
<evidence type="ECO:0000256" key="1">
    <source>
        <dbReference type="SAM" id="MobiDB-lite"/>
    </source>
</evidence>
<feature type="domain" description="Protein kinase" evidence="2">
    <location>
        <begin position="127"/>
        <end position="410"/>
    </location>
</feature>
<dbReference type="GO" id="GO:0005524">
    <property type="term" value="F:ATP binding"/>
    <property type="evidence" value="ECO:0007669"/>
    <property type="project" value="InterPro"/>
</dbReference>
<reference evidence="6" key="2">
    <citation type="journal article" date="2020" name="PLoS Negl. Trop. Dis.">
        <title>High-quality nuclear genome for Sarcoptes scabiei-A critical resource for a neglected parasite.</title>
        <authorList>
            <person name="Korhonen P.K."/>
            <person name="Gasser R.B."/>
            <person name="Ma G."/>
            <person name="Wang T."/>
            <person name="Stroehlein A.J."/>
            <person name="Young N.D."/>
            <person name="Ang C.S."/>
            <person name="Fernando D.D."/>
            <person name="Lu H.C."/>
            <person name="Taylor S."/>
            <person name="Reynolds S.L."/>
            <person name="Mofiz E."/>
            <person name="Najaraj S.H."/>
            <person name="Gowda H."/>
            <person name="Madugundu A."/>
            <person name="Renuse S."/>
            <person name="Holt D."/>
            <person name="Pandey A."/>
            <person name="Papenfuss A.T."/>
            <person name="Fischer K."/>
        </authorList>
    </citation>
    <scope>NUCLEOTIDE SEQUENCE [LARGE SCALE GENOMIC DNA]</scope>
</reference>
<name>A0A131ZZ58_SARSC</name>
<feature type="compositionally biased region" description="Acidic residues" evidence="1">
    <location>
        <begin position="462"/>
        <end position="474"/>
    </location>
</feature>
<feature type="region of interest" description="Disordered" evidence="1">
    <location>
        <begin position="1"/>
        <end position="83"/>
    </location>
</feature>
<dbReference type="OrthoDB" id="6512395at2759"/>
<keyword evidence="4" id="KW-0418">Kinase</keyword>
<keyword evidence="4" id="KW-0808">Transferase</keyword>
<keyword evidence="6" id="KW-1185">Reference proteome</keyword>
<feature type="region of interest" description="Disordered" evidence="1">
    <location>
        <begin position="453"/>
        <end position="474"/>
    </location>
</feature>
<sequence>MSKLNDVNKSCEKSSTKKSKDSKSKESRNFEQSNQSKIKKKIVLESKSQSISNELIRNRRSFSNSRSINRDKSSTPASFTSSSSIIRKERKDVAIPEVMITKIHKIHSLPGAIMVRNESNMNSLGYFIDRYRLGSTEFSQILKARKNLPQSVKKHLNRNKVASSESTKSLAVKITNLTECSPRFRFNLMKNSVRIMRYIGSLKRNQSTLIFMRIYEIFQIDSVKLYVFMEECQSNSTLYDLVKSSNPIRVDDIRSYMHSIVAGINVLQNLGIAHRYLKLQHILFDYNNQPKLSGWSRAVFAYDLSSKSILQQNCERRVRRNYFLPPEAFLKPYDPLNADIWSLGILLVAMSTKRYPFNVRDDKTKFSTQWRDFIKKHEMNVFVRNLCNKIFILNPDRRIKCDKILEDPYFKISKIKLTPLSIKASSQMIDRESSRVGALSAVDLAIQERPDVDSAAEANENNYEETEETVEEVPEQFEDGGAVGYEEQFAQQEMLEESTNLDPNVCDQIDENV</sequence>
<feature type="compositionally biased region" description="Low complexity" evidence="1">
    <location>
        <begin position="74"/>
        <end position="83"/>
    </location>
</feature>
<evidence type="ECO:0000259" key="2">
    <source>
        <dbReference type="PROSITE" id="PS50011"/>
    </source>
</evidence>
<dbReference type="InterPro" id="IPR000719">
    <property type="entry name" value="Prot_kinase_dom"/>
</dbReference>
<dbReference type="PANTHER" id="PTHR24362">
    <property type="entry name" value="SERINE/THREONINE-PROTEIN KINASE NEK"/>
    <property type="match status" value="1"/>
</dbReference>
<accession>A0A131ZZ58</accession>
<evidence type="ECO:0000313" key="4">
    <source>
        <dbReference type="EMBL" id="KPM04148.1"/>
    </source>
</evidence>
<evidence type="ECO:0000313" key="6">
    <source>
        <dbReference type="Proteomes" id="UP000070412"/>
    </source>
</evidence>